<dbReference type="RefSeq" id="WP_093025947.1">
    <property type="nucleotide sequence ID" value="NZ_FPBK01000013.1"/>
</dbReference>
<dbReference type="InterPro" id="IPR011990">
    <property type="entry name" value="TPR-like_helical_dom_sf"/>
</dbReference>
<dbReference type="OrthoDB" id="9810596at2"/>
<dbReference type="SUPFAM" id="SSF48452">
    <property type="entry name" value="TPR-like"/>
    <property type="match status" value="1"/>
</dbReference>
<evidence type="ECO:0000313" key="3">
    <source>
        <dbReference type="Proteomes" id="UP000199138"/>
    </source>
</evidence>
<dbReference type="EMBL" id="FPBK01000013">
    <property type="protein sequence ID" value="SFU68279.1"/>
    <property type="molecule type" value="Genomic_DNA"/>
</dbReference>
<feature type="repeat" description="TPR" evidence="1">
    <location>
        <begin position="79"/>
        <end position="112"/>
    </location>
</feature>
<gene>
    <name evidence="2" type="ORF">SAMN05216480_11316</name>
</gene>
<dbReference type="Pfam" id="PF12895">
    <property type="entry name" value="ANAPC3"/>
    <property type="match status" value="1"/>
</dbReference>
<dbReference type="Proteomes" id="UP000199138">
    <property type="component" value="Unassembled WGS sequence"/>
</dbReference>
<dbReference type="Pfam" id="PF13414">
    <property type="entry name" value="TPR_11"/>
    <property type="match status" value="1"/>
</dbReference>
<keyword evidence="3" id="KW-1185">Reference proteome</keyword>
<dbReference type="PANTHER" id="PTHR12558">
    <property type="entry name" value="CELL DIVISION CYCLE 16,23,27"/>
    <property type="match status" value="1"/>
</dbReference>
<feature type="repeat" description="TPR" evidence="1">
    <location>
        <begin position="249"/>
        <end position="282"/>
    </location>
</feature>
<evidence type="ECO:0000313" key="2">
    <source>
        <dbReference type="EMBL" id="SFU68279.1"/>
    </source>
</evidence>
<accession>A0A1I7I5P3</accession>
<dbReference type="SMART" id="SM00028">
    <property type="entry name" value="TPR"/>
    <property type="match status" value="8"/>
</dbReference>
<feature type="repeat" description="TPR" evidence="1">
    <location>
        <begin position="113"/>
        <end position="146"/>
    </location>
</feature>
<evidence type="ECO:0000256" key="1">
    <source>
        <dbReference type="PROSITE-ProRule" id="PRU00339"/>
    </source>
</evidence>
<protein>
    <submittedName>
        <fullName evidence="2">Anaphase-promoting complex, cyclosome, subunit 3</fullName>
    </submittedName>
</protein>
<dbReference type="PANTHER" id="PTHR12558:SF13">
    <property type="entry name" value="CELL DIVISION CYCLE PROTEIN 27 HOMOLOG"/>
    <property type="match status" value="1"/>
</dbReference>
<dbReference type="PROSITE" id="PS50005">
    <property type="entry name" value="TPR"/>
    <property type="match status" value="4"/>
</dbReference>
<proteinExistence type="predicted"/>
<keyword evidence="1" id="KW-0802">TPR repeat</keyword>
<sequence length="376" mass="43726">MKSFGSIICLFLVCGVYAQEKADQLFQLGNYSKAIVAYQKDTTSAHNQRMTAKSYAALENYELAISHYLNAIAIDSTLQLQQFELAKLYYQTNHIEDAISVYKKLIKKDEDNPTFQYLLGVAYNAIGNGKKGYECFQKAYELDPNYLKASYQLAKTALLNGSYDTCLSLINEGLKVNPNNVDFINLMAIYHYDVQNYKKAIPWFEKLLEKTQGSAIIYRRFALCLFQRNEYERAIENWKNQILYDKYNPDPYLQIGLAYTKLKNYTEAETYINQSIELKQNSFYDDYEALAVVYQQQQSFKKALHYYELAKEENPSKGSMLYYKIAVTADKVYTSNPKKVLEYYKTAQENEDSEYLKMYMQKRIDELESEILAQAG</sequence>
<dbReference type="AlphaFoldDB" id="A0A1I7I5P3"/>
<dbReference type="STRING" id="1224947.SAMN05216480_11316"/>
<name>A0A1I7I5P3_9FLAO</name>
<feature type="repeat" description="TPR" evidence="1">
    <location>
        <begin position="284"/>
        <end position="317"/>
    </location>
</feature>
<dbReference type="InterPro" id="IPR019734">
    <property type="entry name" value="TPR_rpt"/>
</dbReference>
<organism evidence="2 3">
    <name type="scientific">Pustulibacterium marinum</name>
    <dbReference type="NCBI Taxonomy" id="1224947"/>
    <lineage>
        <taxon>Bacteria</taxon>
        <taxon>Pseudomonadati</taxon>
        <taxon>Bacteroidota</taxon>
        <taxon>Flavobacteriia</taxon>
        <taxon>Flavobacteriales</taxon>
        <taxon>Flavobacteriaceae</taxon>
        <taxon>Pustulibacterium</taxon>
    </lineage>
</organism>
<reference evidence="2 3" key="1">
    <citation type="submission" date="2016-10" db="EMBL/GenBank/DDBJ databases">
        <authorList>
            <person name="de Groot N.N."/>
        </authorList>
    </citation>
    <scope>NUCLEOTIDE SEQUENCE [LARGE SCALE GENOMIC DNA]</scope>
    <source>
        <strain evidence="2 3">CGMCC 1.12333</strain>
    </source>
</reference>
<dbReference type="Gene3D" id="1.25.40.10">
    <property type="entry name" value="Tetratricopeptide repeat domain"/>
    <property type="match status" value="1"/>
</dbReference>